<dbReference type="InterPro" id="IPR050327">
    <property type="entry name" value="Proton-linked_MCT"/>
</dbReference>
<dbReference type="SUPFAM" id="SSF103473">
    <property type="entry name" value="MFS general substrate transporter"/>
    <property type="match status" value="1"/>
</dbReference>
<feature type="transmembrane region" description="Helical" evidence="3">
    <location>
        <begin position="146"/>
        <end position="168"/>
    </location>
</feature>
<organism evidence="4 5">
    <name type="scientific">Aureobasidium mustum</name>
    <dbReference type="NCBI Taxonomy" id="2773714"/>
    <lineage>
        <taxon>Eukaryota</taxon>
        <taxon>Fungi</taxon>
        <taxon>Dikarya</taxon>
        <taxon>Ascomycota</taxon>
        <taxon>Pezizomycotina</taxon>
        <taxon>Dothideomycetes</taxon>
        <taxon>Dothideomycetidae</taxon>
        <taxon>Dothideales</taxon>
        <taxon>Saccotheciaceae</taxon>
        <taxon>Aureobasidium</taxon>
    </lineage>
</organism>
<evidence type="ECO:0000256" key="2">
    <source>
        <dbReference type="ARBA" id="ARBA00006727"/>
    </source>
</evidence>
<keyword evidence="3" id="KW-0472">Membrane</keyword>
<dbReference type="PANTHER" id="PTHR11360:SF315">
    <property type="entry name" value="TRANSPORTER MCH2-RELATED"/>
    <property type="match status" value="1"/>
</dbReference>
<evidence type="ECO:0000256" key="1">
    <source>
        <dbReference type="ARBA" id="ARBA00004141"/>
    </source>
</evidence>
<keyword evidence="3" id="KW-1133">Transmembrane helix</keyword>
<name>A0A9N8K694_9PEZI</name>
<feature type="transmembrane region" description="Helical" evidence="3">
    <location>
        <begin position="57"/>
        <end position="79"/>
    </location>
</feature>
<accession>A0A9N8K694</accession>
<feature type="transmembrane region" description="Helical" evidence="3">
    <location>
        <begin position="307"/>
        <end position="329"/>
    </location>
</feature>
<dbReference type="Proteomes" id="UP000714618">
    <property type="component" value="Unassembled WGS sequence"/>
</dbReference>
<reference evidence="4" key="1">
    <citation type="submission" date="2020-06" db="EMBL/GenBank/DDBJ databases">
        <authorList>
            <person name="Onetto C."/>
        </authorList>
    </citation>
    <scope>NUCLEOTIDE SEQUENCE</scope>
</reference>
<dbReference type="GO" id="GO:0016020">
    <property type="term" value="C:membrane"/>
    <property type="evidence" value="ECO:0007669"/>
    <property type="project" value="UniProtKB-SubCell"/>
</dbReference>
<dbReference type="GO" id="GO:0022857">
    <property type="term" value="F:transmembrane transporter activity"/>
    <property type="evidence" value="ECO:0007669"/>
    <property type="project" value="InterPro"/>
</dbReference>
<dbReference type="AlphaFoldDB" id="A0A9N8K694"/>
<keyword evidence="3" id="KW-0812">Transmembrane</keyword>
<feature type="transmembrane region" description="Helical" evidence="3">
    <location>
        <begin position="219"/>
        <end position="241"/>
    </location>
</feature>
<keyword evidence="5" id="KW-1185">Reference proteome</keyword>
<feature type="transmembrane region" description="Helical" evidence="3">
    <location>
        <begin position="111"/>
        <end position="134"/>
    </location>
</feature>
<gene>
    <name evidence="4" type="ORF">AWRI4233_LOCUS10289</name>
</gene>
<evidence type="ECO:0000313" key="5">
    <source>
        <dbReference type="Proteomes" id="UP000714618"/>
    </source>
</evidence>
<dbReference type="EMBL" id="CAIJEO010000013">
    <property type="protein sequence ID" value="CAD0101464.1"/>
    <property type="molecule type" value="Genomic_DNA"/>
</dbReference>
<comment type="caution">
    <text evidence="4">The sequence shown here is derived from an EMBL/GenBank/DDBJ whole genome shotgun (WGS) entry which is preliminary data.</text>
</comment>
<comment type="subcellular location">
    <subcellularLocation>
        <location evidence="1">Membrane</location>
        <topology evidence="1">Multi-pass membrane protein</topology>
    </subcellularLocation>
</comment>
<evidence type="ECO:0000256" key="3">
    <source>
        <dbReference type="SAM" id="Phobius"/>
    </source>
</evidence>
<feature type="transmembrane region" description="Helical" evidence="3">
    <location>
        <begin position="174"/>
        <end position="195"/>
    </location>
</feature>
<dbReference type="Gene3D" id="1.20.1250.20">
    <property type="entry name" value="MFS general substrate transporter like domains"/>
    <property type="match status" value="2"/>
</dbReference>
<feature type="transmembrane region" description="Helical" evidence="3">
    <location>
        <begin position="86"/>
        <end position="105"/>
    </location>
</feature>
<proteinExistence type="inferred from homology"/>
<feature type="transmembrane region" description="Helical" evidence="3">
    <location>
        <begin position="12"/>
        <end position="37"/>
    </location>
</feature>
<protein>
    <recommendedName>
        <fullName evidence="6">MFS general substrate transporter</fullName>
    </recommendedName>
</protein>
<dbReference type="OrthoDB" id="6499973at2759"/>
<feature type="non-terminal residue" evidence="4">
    <location>
        <position position="333"/>
    </location>
</feature>
<dbReference type="InterPro" id="IPR036259">
    <property type="entry name" value="MFS_trans_sf"/>
</dbReference>
<evidence type="ECO:0000313" key="4">
    <source>
        <dbReference type="EMBL" id="CAD0101464.1"/>
    </source>
</evidence>
<dbReference type="PANTHER" id="PTHR11360">
    <property type="entry name" value="MONOCARBOXYLATE TRANSPORTER"/>
    <property type="match status" value="1"/>
</dbReference>
<comment type="similarity">
    <text evidence="2">Belongs to the major facilitator superfamily. Monocarboxylate porter (TC 2.A.1.13) family.</text>
</comment>
<dbReference type="InterPro" id="IPR011701">
    <property type="entry name" value="MFS"/>
</dbReference>
<sequence length="333" mass="35846">MSALDDHLPPDGGYGWICVASCFLLNFSTWGAVSSYGIYLSYYLDDERFADASDLDFAFIGGFNFAFAMLAAPAVTVFVRRFGMHASMCVGLVLQTTGYVTAGFTNHVWQLYLSQGLLVGLGIGFIYVPSLPVLSQWFQSRRSLANGISSAGSGVGGALFTWSTGAIIDALGVQWVLCIMGIITSALIALAISLIRDRNKHIRPSQLAIDVNLLRRPDVLLLLAWTFTSMLGYIALLFSLSDYATAIGLSRQQATNVVGFLNIGTAVGRPIVGIASDKSSRLDVAGILTLFCGLICFIFWIPTQGFALLVVFALLAGAVLGVFWMVSVLRFSL</sequence>
<evidence type="ECO:0008006" key="6">
    <source>
        <dbReference type="Google" id="ProtNLM"/>
    </source>
</evidence>
<dbReference type="Pfam" id="PF07690">
    <property type="entry name" value="MFS_1"/>
    <property type="match status" value="1"/>
</dbReference>
<feature type="transmembrane region" description="Helical" evidence="3">
    <location>
        <begin position="284"/>
        <end position="301"/>
    </location>
</feature>